<accession>A0A7Y7M0X9</accession>
<dbReference type="Proteomes" id="UP000543556">
    <property type="component" value="Unassembled WGS sequence"/>
</dbReference>
<gene>
    <name evidence="5" type="ORF">G6034_14875</name>
</gene>
<dbReference type="Pfam" id="PF00270">
    <property type="entry name" value="DEAD"/>
    <property type="match status" value="1"/>
</dbReference>
<evidence type="ECO:0000259" key="3">
    <source>
        <dbReference type="PROSITE" id="PS51192"/>
    </source>
</evidence>
<dbReference type="RefSeq" id="WP_176635886.1">
    <property type="nucleotide sequence ID" value="NZ_JAAMFM010000025.1"/>
</dbReference>
<feature type="domain" description="Helicase ATP-binding" evidence="3">
    <location>
        <begin position="35"/>
        <end position="214"/>
    </location>
</feature>
<feature type="domain" description="Helicase C-terminal" evidence="4">
    <location>
        <begin position="242"/>
        <end position="390"/>
    </location>
</feature>
<proteinExistence type="predicted"/>
<dbReference type="GO" id="GO:0004386">
    <property type="term" value="F:helicase activity"/>
    <property type="evidence" value="ECO:0007669"/>
    <property type="project" value="UniProtKB-KW"/>
</dbReference>
<evidence type="ECO:0000313" key="6">
    <source>
        <dbReference type="Proteomes" id="UP000543556"/>
    </source>
</evidence>
<dbReference type="InterPro" id="IPR011545">
    <property type="entry name" value="DEAD/DEAH_box_helicase_dom"/>
</dbReference>
<dbReference type="PANTHER" id="PTHR47962:SF5">
    <property type="entry name" value="ATP-DEPENDENT HELICASE LHR-RELATED"/>
    <property type="match status" value="1"/>
</dbReference>
<sequence length="712" mass="77403">MTNVGGFDALNPVVQHHVANTLGWPGLRPLQSEAIAPVLRGDDCLMLAPTAGGKTEAAMFPLLTRMAEEEWTGTSILYVCPLRALLNNLEPRVASYAGWVGRTASVRHGDTTAGARKRQILDRPDILLTTPESLESMLVSTLANPRQIFADVRAVVVDEVHAFAGDDRGWHLLAVLERIAHLSGNPLQRIGLSATVGNAPELLAWLQGSNRVRGIRSTVVAPDSGPAAIPDLQLDFVGSDANAAKVVAALHRGEKRLVFADSRRTVEKVSLGLRDLGTETFVSHSSLSVDSRRQAETAFSEARDCVIVSTSTLELGIDVGDLDRVIQIGAPQTVASLLQRLGRTGRRPGTSRNMLFLSTDDAQFLRACGLLLLWSEGYVEPVVPPPSPLHVAAQQLLGLTLQERRVGTATWPEWFAGLELATPEDWQEISAWLVQTAHLDSDQDMLFMGPESERKYGGIHYRDLMAVFTADPQVVILHGREEVGSVDPMLLQRKVEGPRLLTLGGRAWQVNYIDWKRHRAYVEPSATAADSKWASMPQPEAYALSDATRRILLGQEPSGVPLSKRSVAKLAELREEYVSRVAGVSTVLVREATGRLRWWTWAGARANSVLVAALLKVAPELVDETRAYNNWQIALRGDTTAVSLGAALQQVLALATEGAADFLPQIDERALKTLKFSELLSPAMAKDTLARRNGDLGVALDIAARPVSSAFV</sequence>
<keyword evidence="5" id="KW-0347">Helicase</keyword>
<dbReference type="InterPro" id="IPR014001">
    <property type="entry name" value="Helicase_ATP-bd"/>
</dbReference>
<dbReference type="PANTHER" id="PTHR47962">
    <property type="entry name" value="ATP-DEPENDENT HELICASE LHR-RELATED-RELATED"/>
    <property type="match status" value="1"/>
</dbReference>
<organism evidence="5 6">
    <name type="scientific">Arthrobacter wenxiniae</name>
    <dbReference type="NCBI Taxonomy" id="2713570"/>
    <lineage>
        <taxon>Bacteria</taxon>
        <taxon>Bacillati</taxon>
        <taxon>Actinomycetota</taxon>
        <taxon>Actinomycetes</taxon>
        <taxon>Micrococcales</taxon>
        <taxon>Micrococcaceae</taxon>
        <taxon>Arthrobacter</taxon>
    </lineage>
</organism>
<dbReference type="SUPFAM" id="SSF52540">
    <property type="entry name" value="P-loop containing nucleoside triphosphate hydrolases"/>
    <property type="match status" value="1"/>
</dbReference>
<comment type="caution">
    <text evidence="5">The sequence shown here is derived from an EMBL/GenBank/DDBJ whole genome shotgun (WGS) entry which is preliminary data.</text>
</comment>
<dbReference type="GO" id="GO:0003677">
    <property type="term" value="F:DNA binding"/>
    <property type="evidence" value="ECO:0007669"/>
    <property type="project" value="TreeGrafter"/>
</dbReference>
<reference evidence="5 6" key="1">
    <citation type="submission" date="2020-02" db="EMBL/GenBank/DDBJ databases">
        <title>Genome sequence of strain AETb3-4.</title>
        <authorList>
            <person name="Gao J."/>
            <person name="Zhang X."/>
        </authorList>
    </citation>
    <scope>NUCLEOTIDE SEQUENCE [LARGE SCALE GENOMIC DNA]</scope>
    <source>
        <strain evidence="5 6">AETb3-4</strain>
    </source>
</reference>
<keyword evidence="1" id="KW-0547">Nucleotide-binding</keyword>
<keyword evidence="5" id="KW-0378">Hydrolase</keyword>
<evidence type="ECO:0000256" key="2">
    <source>
        <dbReference type="ARBA" id="ARBA00022840"/>
    </source>
</evidence>
<dbReference type="Gene3D" id="3.40.50.300">
    <property type="entry name" value="P-loop containing nucleotide triphosphate hydrolases"/>
    <property type="match status" value="2"/>
</dbReference>
<protein>
    <submittedName>
        <fullName evidence="5">DEAD/DEAH box helicase</fullName>
    </submittedName>
</protein>
<evidence type="ECO:0000313" key="5">
    <source>
        <dbReference type="EMBL" id="NVM96161.1"/>
    </source>
</evidence>
<keyword evidence="2" id="KW-0067">ATP-binding</keyword>
<name>A0A7Y7M0X9_9MICC</name>
<evidence type="ECO:0000259" key="4">
    <source>
        <dbReference type="PROSITE" id="PS51194"/>
    </source>
</evidence>
<dbReference type="InterPro" id="IPR052511">
    <property type="entry name" value="ATP-dep_Helicase"/>
</dbReference>
<dbReference type="InterPro" id="IPR027417">
    <property type="entry name" value="P-loop_NTPase"/>
</dbReference>
<dbReference type="GO" id="GO:0005524">
    <property type="term" value="F:ATP binding"/>
    <property type="evidence" value="ECO:0007669"/>
    <property type="project" value="UniProtKB-KW"/>
</dbReference>
<dbReference type="Pfam" id="PF00271">
    <property type="entry name" value="Helicase_C"/>
    <property type="match status" value="1"/>
</dbReference>
<dbReference type="SMART" id="SM00487">
    <property type="entry name" value="DEXDc"/>
    <property type="match status" value="1"/>
</dbReference>
<dbReference type="InterPro" id="IPR001650">
    <property type="entry name" value="Helicase_C-like"/>
</dbReference>
<dbReference type="PROSITE" id="PS51192">
    <property type="entry name" value="HELICASE_ATP_BIND_1"/>
    <property type="match status" value="1"/>
</dbReference>
<dbReference type="AlphaFoldDB" id="A0A7Y7M0X9"/>
<dbReference type="GO" id="GO:0016887">
    <property type="term" value="F:ATP hydrolysis activity"/>
    <property type="evidence" value="ECO:0007669"/>
    <property type="project" value="TreeGrafter"/>
</dbReference>
<evidence type="ECO:0000256" key="1">
    <source>
        <dbReference type="ARBA" id="ARBA00022741"/>
    </source>
</evidence>
<dbReference type="SMART" id="SM00490">
    <property type="entry name" value="HELICc"/>
    <property type="match status" value="1"/>
</dbReference>
<keyword evidence="6" id="KW-1185">Reference proteome</keyword>
<dbReference type="PROSITE" id="PS51194">
    <property type="entry name" value="HELICASE_CTER"/>
    <property type="match status" value="1"/>
</dbReference>
<dbReference type="EMBL" id="JAAMFM010000025">
    <property type="protein sequence ID" value="NVM96161.1"/>
    <property type="molecule type" value="Genomic_DNA"/>
</dbReference>